<reference evidence="1" key="1">
    <citation type="journal article" date="2005" name="BMC Biol.">
        <title>The sequence of rice chromosomes 11 and 12, rich in disease resistance genes and recent gene duplications.</title>
        <authorList>
            <consortium name="The rice chromosomes 11 and 12 sequencing consortia"/>
        </authorList>
    </citation>
    <scope>NUCLEOTIDE SEQUENCE [LARGE SCALE GENOMIC DNA]</scope>
</reference>
<protein>
    <submittedName>
        <fullName evidence="1">Uncharacterized protein</fullName>
    </submittedName>
</protein>
<reference evidence="1" key="3">
    <citation type="submission" date="2006-01" db="EMBL/GenBank/DDBJ databases">
        <authorList>
            <person name="Buell R."/>
        </authorList>
    </citation>
    <scope>NUCLEOTIDE SEQUENCE</scope>
</reference>
<dbReference type="EMBL" id="DP000011">
    <property type="protein sequence ID" value="ABA98054.1"/>
    <property type="molecule type" value="Genomic_DNA"/>
</dbReference>
<proteinExistence type="predicted"/>
<gene>
    <name evidence="1" type="ordered locus">LOC_Os12g26229</name>
</gene>
<name>Q2QRV9_ORYSJ</name>
<organism evidence="1">
    <name type="scientific">Oryza sativa subsp. japonica</name>
    <name type="common">Rice</name>
    <dbReference type="NCBI Taxonomy" id="39947"/>
    <lineage>
        <taxon>Eukaryota</taxon>
        <taxon>Viridiplantae</taxon>
        <taxon>Streptophyta</taxon>
        <taxon>Embryophyta</taxon>
        <taxon>Tracheophyta</taxon>
        <taxon>Spermatophyta</taxon>
        <taxon>Magnoliopsida</taxon>
        <taxon>Liliopsida</taxon>
        <taxon>Poales</taxon>
        <taxon>Poaceae</taxon>
        <taxon>BOP clade</taxon>
        <taxon>Oryzoideae</taxon>
        <taxon>Oryzeae</taxon>
        <taxon>Oryzinae</taxon>
        <taxon>Oryza</taxon>
        <taxon>Oryza sativa</taxon>
    </lineage>
</organism>
<sequence>MAAVGGRLAEGGVLLGSMVARQNL</sequence>
<accession>Q2QRV9</accession>
<dbReference type="AlphaFoldDB" id="Q2QRV9"/>
<evidence type="ECO:0000313" key="1">
    <source>
        <dbReference type="EMBL" id="ABA98054.1"/>
    </source>
</evidence>
<reference evidence="1" key="2">
    <citation type="submission" date="2005-04" db="EMBL/GenBank/DDBJ databases">
        <authorList>
            <person name="Buell C.R."/>
            <person name="Wing R.A."/>
            <person name="McCombie W.A."/>
            <person name="Ouyang S."/>
        </authorList>
    </citation>
    <scope>NUCLEOTIDE SEQUENCE</scope>
</reference>